<evidence type="ECO:0000259" key="16">
    <source>
        <dbReference type="PROSITE" id="PS50020"/>
    </source>
</evidence>
<organism evidence="17">
    <name type="scientific">Cyprideis torosa</name>
    <dbReference type="NCBI Taxonomy" id="163714"/>
    <lineage>
        <taxon>Eukaryota</taxon>
        <taxon>Metazoa</taxon>
        <taxon>Ecdysozoa</taxon>
        <taxon>Arthropoda</taxon>
        <taxon>Crustacea</taxon>
        <taxon>Oligostraca</taxon>
        <taxon>Ostracoda</taxon>
        <taxon>Podocopa</taxon>
        <taxon>Podocopida</taxon>
        <taxon>Cytherocopina</taxon>
        <taxon>Cytheroidea</taxon>
        <taxon>Cytherideidae</taxon>
        <taxon>Cyprideis</taxon>
    </lineage>
</organism>
<feature type="compositionally biased region" description="Acidic residues" evidence="15">
    <location>
        <begin position="27"/>
        <end position="38"/>
    </location>
</feature>
<name>A0A7R8WGE6_9CRUS</name>
<keyword evidence="5" id="KW-0399">Innate immunity</keyword>
<keyword evidence="9" id="KW-0805">Transcription regulation</keyword>
<evidence type="ECO:0000256" key="3">
    <source>
        <dbReference type="ARBA" id="ARBA00021117"/>
    </source>
</evidence>
<dbReference type="Gene3D" id="2.20.70.10">
    <property type="match status" value="1"/>
</dbReference>
<evidence type="ECO:0000256" key="1">
    <source>
        <dbReference type="ARBA" id="ARBA00004324"/>
    </source>
</evidence>
<dbReference type="GO" id="GO:0016607">
    <property type="term" value="C:nuclear speck"/>
    <property type="evidence" value="ECO:0007669"/>
    <property type="project" value="UniProtKB-SubCell"/>
</dbReference>
<keyword evidence="6" id="KW-0507">mRNA processing</keyword>
<dbReference type="InterPro" id="IPR001202">
    <property type="entry name" value="WW_dom"/>
</dbReference>
<sequence length="273" mass="31149">MPLPPALAARLAKRGLIDKSAHKQPEEEVFAEDYDDEVTEKTSRSRETRDIFHAKENPLCPNKSNIYHDCSMFCWKRWTEPRGPFPLDEERRKRMLLRYPVPSGWKEVFDGGTGRFYYWFMETDEVSWLPPSHPRAKVGPPAAVLSGERRDRRAEEEDSESEEETEETRRHIQDDEVNIPDIPLPGVKIKGRRENMGPPPPKRGRGRPESDELDPMDPAAYSDIPRGKWSAGLRGDGENPKTGVDSTVSGPLYQMRPYPSPGAILKAQGKKKK</sequence>
<dbReference type="Gene3D" id="3.40.30.10">
    <property type="entry name" value="Glutaredoxin"/>
    <property type="match status" value="1"/>
</dbReference>
<keyword evidence="12" id="KW-0539">Nucleus</keyword>
<evidence type="ECO:0000256" key="2">
    <source>
        <dbReference type="ARBA" id="ARBA00004463"/>
    </source>
</evidence>
<feature type="compositionally biased region" description="Basic and acidic residues" evidence="15">
    <location>
        <begin position="39"/>
        <end position="49"/>
    </location>
</feature>
<accession>A0A7R8WGE6</accession>
<dbReference type="InterPro" id="IPR036020">
    <property type="entry name" value="WW_dom_sf"/>
</dbReference>
<dbReference type="PROSITE" id="PS50020">
    <property type="entry name" value="WW_DOMAIN_2"/>
    <property type="match status" value="1"/>
</dbReference>
<dbReference type="AlphaFoldDB" id="A0A7R8WGE6"/>
<dbReference type="PANTHER" id="PTHR21737">
    <property type="entry name" value="POLYGLUTAMINE BINDING PROTEIN 1/MARVEL MEMBRANE-ASSOCIATING DOMAIN CONTAINING 3"/>
    <property type="match status" value="1"/>
</dbReference>
<dbReference type="GO" id="GO:0000380">
    <property type="term" value="P:alternative mRNA splicing, via spliceosome"/>
    <property type="evidence" value="ECO:0007669"/>
    <property type="project" value="TreeGrafter"/>
</dbReference>
<gene>
    <name evidence="17" type="ORF">CTOB1V02_LOCUS6325</name>
</gene>
<feature type="domain" description="WW" evidence="16">
    <location>
        <begin position="99"/>
        <end position="133"/>
    </location>
</feature>
<reference evidence="17" key="1">
    <citation type="submission" date="2020-11" db="EMBL/GenBank/DDBJ databases">
        <authorList>
            <person name="Tran Van P."/>
        </authorList>
    </citation>
    <scope>NUCLEOTIDE SEQUENCE</scope>
</reference>
<evidence type="ECO:0000256" key="4">
    <source>
        <dbReference type="ARBA" id="ARBA00022553"/>
    </source>
</evidence>
<evidence type="ECO:0000313" key="17">
    <source>
        <dbReference type="EMBL" id="CAD7228442.1"/>
    </source>
</evidence>
<evidence type="ECO:0000256" key="12">
    <source>
        <dbReference type="ARBA" id="ARBA00023242"/>
    </source>
</evidence>
<evidence type="ECO:0000256" key="14">
    <source>
        <dbReference type="ARBA" id="ARBA00046362"/>
    </source>
</evidence>
<keyword evidence="8" id="KW-0391">Immunity</keyword>
<dbReference type="OrthoDB" id="42462at2759"/>
<feature type="region of interest" description="Disordered" evidence="15">
    <location>
        <begin position="18"/>
        <end position="49"/>
    </location>
</feature>
<feature type="compositionally biased region" description="Acidic residues" evidence="15">
    <location>
        <begin position="156"/>
        <end position="166"/>
    </location>
</feature>
<protein>
    <recommendedName>
        <fullName evidence="3">Polyglutamine-binding protein 1</fullName>
    </recommendedName>
    <alternativeName>
        <fullName evidence="13">Polyglutamine tract-binding protein 1</fullName>
    </alternativeName>
</protein>
<evidence type="ECO:0000256" key="13">
    <source>
        <dbReference type="ARBA" id="ARBA00042167"/>
    </source>
</evidence>
<evidence type="ECO:0000256" key="6">
    <source>
        <dbReference type="ARBA" id="ARBA00022664"/>
    </source>
</evidence>
<dbReference type="SMART" id="SM00456">
    <property type="entry name" value="WW"/>
    <property type="match status" value="1"/>
</dbReference>
<dbReference type="GO" id="GO:0005737">
    <property type="term" value="C:cytoplasm"/>
    <property type="evidence" value="ECO:0007669"/>
    <property type="project" value="TreeGrafter"/>
</dbReference>
<keyword evidence="4" id="KW-0597">Phosphoprotein</keyword>
<evidence type="ECO:0000256" key="9">
    <source>
        <dbReference type="ARBA" id="ARBA00023015"/>
    </source>
</evidence>
<dbReference type="EMBL" id="OB661538">
    <property type="protein sequence ID" value="CAD7228442.1"/>
    <property type="molecule type" value="Genomic_DNA"/>
</dbReference>
<keyword evidence="10" id="KW-0804">Transcription</keyword>
<feature type="region of interest" description="Disordered" evidence="15">
    <location>
        <begin position="130"/>
        <end position="273"/>
    </location>
</feature>
<comment type="subunit">
    <text evidence="14">Interacts with POU3F2/Brn-2, ATXN1, TXNL4A, HTT and AR. Interaction with ATXN1 correlates positively with the length of the polyglutamine tract. Interacts with RNA polymerase II large subunit in a phosphorylation-dependent manner. Forms a ternary complex with ATXN1 mutant and phosphorylated RNA polymerase II. Interacts (via C-terminus) with TXNL4A and CD2BP2. Interacts (via WW domain) with ATN1 and SF3B1, and may interact with additional splice factors. Interacts (via WW domain) with WBP11; Leading to reduce interaction between PQBP1 and TXNL4A. Interacts with CAPRIN1. Interacts with DDX1. Interacts with SFPQ. Interacts with KHSRP.</text>
</comment>
<proteinExistence type="predicted"/>
<keyword evidence="7" id="KW-0677">Repeat</keyword>
<keyword evidence="11" id="KW-0508">mRNA splicing</keyword>
<evidence type="ECO:0000256" key="7">
    <source>
        <dbReference type="ARBA" id="ARBA00022737"/>
    </source>
</evidence>
<evidence type="ECO:0000256" key="10">
    <source>
        <dbReference type="ARBA" id="ARBA00023163"/>
    </source>
</evidence>
<evidence type="ECO:0000256" key="8">
    <source>
        <dbReference type="ARBA" id="ARBA00022859"/>
    </source>
</evidence>
<dbReference type="PANTHER" id="PTHR21737:SF3">
    <property type="entry name" value="POLYGLUTAMINE-BINDING PROTEIN 1"/>
    <property type="match status" value="1"/>
</dbReference>
<dbReference type="SUPFAM" id="SSF51045">
    <property type="entry name" value="WW domain"/>
    <property type="match status" value="1"/>
</dbReference>
<dbReference type="GO" id="GO:0043021">
    <property type="term" value="F:ribonucleoprotein complex binding"/>
    <property type="evidence" value="ECO:0007669"/>
    <property type="project" value="TreeGrafter"/>
</dbReference>
<evidence type="ECO:0000256" key="5">
    <source>
        <dbReference type="ARBA" id="ARBA00022588"/>
    </source>
</evidence>
<evidence type="ECO:0000256" key="15">
    <source>
        <dbReference type="SAM" id="MobiDB-lite"/>
    </source>
</evidence>
<dbReference type="GO" id="GO:0045087">
    <property type="term" value="P:innate immune response"/>
    <property type="evidence" value="ECO:0007669"/>
    <property type="project" value="UniProtKB-KW"/>
</dbReference>
<comment type="subcellular location">
    <subcellularLocation>
        <location evidence="2">Cytoplasmic granule</location>
    </subcellularLocation>
    <subcellularLocation>
        <location evidence="1">Nucleus speckle</location>
    </subcellularLocation>
</comment>
<evidence type="ECO:0000256" key="11">
    <source>
        <dbReference type="ARBA" id="ARBA00023187"/>
    </source>
</evidence>